<gene>
    <name evidence="5" type="ORF">JJL56_28625</name>
</gene>
<proteinExistence type="inferred from homology"/>
<dbReference type="PANTHER" id="PTHR47514">
    <property type="entry name" value="TRANSKETOLASE N-TERMINAL SECTION-RELATED"/>
    <property type="match status" value="1"/>
</dbReference>
<dbReference type="InterPro" id="IPR029061">
    <property type="entry name" value="THDP-binding"/>
</dbReference>
<dbReference type="EMBL" id="JAEPIV010000031">
    <property type="protein sequence ID" value="MBK4722827.1"/>
    <property type="molecule type" value="Genomic_DNA"/>
</dbReference>
<comment type="caution">
    <text evidence="5">The sequence shown here is derived from an EMBL/GenBank/DDBJ whole genome shotgun (WGS) entry which is preliminary data.</text>
</comment>
<evidence type="ECO:0000256" key="3">
    <source>
        <dbReference type="ARBA" id="ARBA00023052"/>
    </source>
</evidence>
<evidence type="ECO:0000259" key="4">
    <source>
        <dbReference type="Pfam" id="PF00456"/>
    </source>
</evidence>
<keyword evidence="6" id="KW-1185">Reference proteome</keyword>
<dbReference type="Gene3D" id="3.40.50.970">
    <property type="match status" value="1"/>
</dbReference>
<protein>
    <submittedName>
        <fullName evidence="5">Transketolase</fullName>
    </submittedName>
</protein>
<accession>A0ABS1I701</accession>
<dbReference type="CDD" id="cd02012">
    <property type="entry name" value="TPP_TK"/>
    <property type="match status" value="1"/>
</dbReference>
<evidence type="ECO:0000313" key="6">
    <source>
        <dbReference type="Proteomes" id="UP000654452"/>
    </source>
</evidence>
<dbReference type="Proteomes" id="UP000654452">
    <property type="component" value="Unassembled WGS sequence"/>
</dbReference>
<feature type="domain" description="Transketolase N-terminal" evidence="4">
    <location>
        <begin position="20"/>
        <end position="264"/>
    </location>
</feature>
<dbReference type="SUPFAM" id="SSF52518">
    <property type="entry name" value="Thiamin diphosphate-binding fold (THDP-binding)"/>
    <property type="match status" value="1"/>
</dbReference>
<reference evidence="5 6" key="1">
    <citation type="submission" date="2021-01" db="EMBL/GenBank/DDBJ databases">
        <title>Azospirillum sp. YIM DDC1 draft genome.</title>
        <authorList>
            <person name="Wang Y.-X."/>
        </authorList>
    </citation>
    <scope>NUCLEOTIDE SEQUENCE [LARGE SCALE GENOMIC DNA]</scope>
    <source>
        <strain evidence="5 6">YIM DDC1</strain>
    </source>
</reference>
<comment type="similarity">
    <text evidence="2">Belongs to the transketolase family.</text>
</comment>
<evidence type="ECO:0000313" key="5">
    <source>
        <dbReference type="EMBL" id="MBK4722827.1"/>
    </source>
</evidence>
<dbReference type="PANTHER" id="PTHR47514:SF1">
    <property type="entry name" value="TRANSKETOLASE N-TERMINAL SECTION-RELATED"/>
    <property type="match status" value="1"/>
</dbReference>
<evidence type="ECO:0000256" key="2">
    <source>
        <dbReference type="ARBA" id="ARBA00007131"/>
    </source>
</evidence>
<evidence type="ECO:0000256" key="1">
    <source>
        <dbReference type="ARBA" id="ARBA00001964"/>
    </source>
</evidence>
<dbReference type="RefSeq" id="WP_200487198.1">
    <property type="nucleotide sequence ID" value="NZ_JAEPIV010000031.1"/>
</dbReference>
<keyword evidence="3" id="KW-0786">Thiamine pyrophosphate</keyword>
<dbReference type="Pfam" id="PF00456">
    <property type="entry name" value="Transketolase_N"/>
    <property type="match status" value="1"/>
</dbReference>
<sequence length="268" mass="29016">MTVVTRSSPVRPDPAAIRRRIVGLSHQARSAHLGSSLSCVEILNAVLAVSDIRPETASVLERDRMLLSKGHAAMACYSVLEAWGLIDTVHLDRYLKDDTALWGHVTRTDAIPAIDASTGSLGHGLGLATGFALGARLRRWPKARAFCIMSDGECDEGSVWEAALFAGHHRLGGLTAVVDYNKIQSLERCADVMDLEPFADKWRAFRWDVVEVDGHDEDALIAALTPRGDQPRAIIAHTVKGKGLPRIENTVASHYHPATADDVALFGG</sequence>
<organism evidence="5 6">
    <name type="scientific">Azospirillum aestuarii</name>
    <dbReference type="NCBI Taxonomy" id="2802052"/>
    <lineage>
        <taxon>Bacteria</taxon>
        <taxon>Pseudomonadati</taxon>
        <taxon>Pseudomonadota</taxon>
        <taxon>Alphaproteobacteria</taxon>
        <taxon>Rhodospirillales</taxon>
        <taxon>Azospirillaceae</taxon>
        <taxon>Azospirillum</taxon>
    </lineage>
</organism>
<name>A0ABS1I701_9PROT</name>
<dbReference type="InterPro" id="IPR005474">
    <property type="entry name" value="Transketolase_N"/>
</dbReference>
<comment type="cofactor">
    <cofactor evidence="1">
        <name>thiamine diphosphate</name>
        <dbReference type="ChEBI" id="CHEBI:58937"/>
    </cofactor>
</comment>